<name>A0A6C7EA02_ILUCY</name>
<dbReference type="PANTHER" id="PTHR12468">
    <property type="entry name" value="GPI MANNOSYLTRANSFERASE 2"/>
    <property type="match status" value="1"/>
</dbReference>
<gene>
    <name evidence="13" type="ORF">YM304_25280</name>
</gene>
<evidence type="ECO:0000256" key="4">
    <source>
        <dbReference type="ARBA" id="ARBA00022676"/>
    </source>
</evidence>
<feature type="region of interest" description="Disordered" evidence="10">
    <location>
        <begin position="1"/>
        <end position="30"/>
    </location>
</feature>
<evidence type="ECO:0000256" key="7">
    <source>
        <dbReference type="ARBA" id="ARBA00022824"/>
    </source>
</evidence>
<sequence>MSDMIDDHADSEGAVADDLPTPSGASFDVPDAHAATERAERAALDEDRWRRALGVGLAAYVVSRLCVLVGAAVRASQLTIDARRDGEQELGAVRLITEVLTSWDGRWYLEIVRGGYPDSIPANVTFDDLEARAAFFPMYPGAVSVVDSFLPGGDTFAALFLNIVLGAVGVVLVGLLARRMFTTAVASRSMVIFSFFPGSFVLSFAYSEALLIVFAASCLLLLLDEQWLLAGLAAALATATRPNGIAIVFACLVAAAIAVKTKRQWSALISVALAPLGFIGFMLYVDDTAGESRAWFRVQNEAWQEGTSFGATAVKNTFTFITDPFESPAGALTALSIVALAGMCWCAWKKRLPLPWIAYSAVIIGLMLIPETVTARPRFVFTAFPLFIAVAAWWPDPDDDPDHHRASWDRSGWDFALVLCGAGLTGLTGLYAVFGAIP</sequence>
<evidence type="ECO:0000256" key="10">
    <source>
        <dbReference type="SAM" id="MobiDB-lite"/>
    </source>
</evidence>
<keyword evidence="8 11" id="KW-1133">Transmembrane helix</keyword>
<comment type="subcellular location">
    <subcellularLocation>
        <location evidence="1">Endoplasmic reticulum membrane</location>
        <topology evidence="1">Multi-pass membrane protein</topology>
    </subcellularLocation>
</comment>
<dbReference type="GO" id="GO:0000009">
    <property type="term" value="F:alpha-1,6-mannosyltransferase activity"/>
    <property type="evidence" value="ECO:0007669"/>
    <property type="project" value="InterPro"/>
</dbReference>
<dbReference type="Pfam" id="PF13231">
    <property type="entry name" value="PMT_2"/>
    <property type="match status" value="1"/>
</dbReference>
<protein>
    <recommendedName>
        <fullName evidence="12">Glycosyltransferase RgtA/B/C/D-like domain-containing protein</fullName>
    </recommendedName>
</protein>
<accession>A0A6C7EA02</accession>
<feature type="transmembrane region" description="Helical" evidence="11">
    <location>
        <begin position="353"/>
        <end position="369"/>
    </location>
</feature>
<feature type="domain" description="Glycosyltransferase RgtA/B/C/D-like" evidence="12">
    <location>
        <begin position="152"/>
        <end position="278"/>
    </location>
</feature>
<keyword evidence="4" id="KW-0328">Glycosyltransferase</keyword>
<dbReference type="GO" id="GO:0016020">
    <property type="term" value="C:membrane"/>
    <property type="evidence" value="ECO:0007669"/>
    <property type="project" value="GOC"/>
</dbReference>
<keyword evidence="14" id="KW-1185">Reference proteome</keyword>
<feature type="compositionally biased region" description="Basic and acidic residues" evidence="10">
    <location>
        <begin position="1"/>
        <end position="11"/>
    </location>
</feature>
<evidence type="ECO:0000313" key="13">
    <source>
        <dbReference type="EMBL" id="BAN02842.1"/>
    </source>
</evidence>
<dbReference type="AlphaFoldDB" id="A0A6C7EA02"/>
<feature type="transmembrane region" description="Helical" evidence="11">
    <location>
        <begin position="375"/>
        <end position="394"/>
    </location>
</feature>
<dbReference type="RefSeq" id="WP_015442089.1">
    <property type="nucleotide sequence ID" value="NC_020520.1"/>
</dbReference>
<dbReference type="PANTHER" id="PTHR12468:SF2">
    <property type="entry name" value="GPI MANNOSYLTRANSFERASE 2"/>
    <property type="match status" value="1"/>
</dbReference>
<evidence type="ECO:0000256" key="3">
    <source>
        <dbReference type="ARBA" id="ARBA00022502"/>
    </source>
</evidence>
<keyword evidence="7" id="KW-0256">Endoplasmic reticulum</keyword>
<feature type="transmembrane region" description="Helical" evidence="11">
    <location>
        <begin position="156"/>
        <end position="177"/>
    </location>
</feature>
<proteinExistence type="predicted"/>
<dbReference type="OrthoDB" id="151635at2"/>
<evidence type="ECO:0000256" key="11">
    <source>
        <dbReference type="SAM" id="Phobius"/>
    </source>
</evidence>
<dbReference type="KEGG" id="aym:YM304_25280"/>
<feature type="transmembrane region" description="Helical" evidence="11">
    <location>
        <begin position="52"/>
        <end position="73"/>
    </location>
</feature>
<keyword evidence="9 11" id="KW-0472">Membrane</keyword>
<dbReference type="GO" id="GO:0004376">
    <property type="term" value="F:GPI mannosyltransferase activity"/>
    <property type="evidence" value="ECO:0007669"/>
    <property type="project" value="InterPro"/>
</dbReference>
<evidence type="ECO:0000256" key="8">
    <source>
        <dbReference type="ARBA" id="ARBA00022989"/>
    </source>
</evidence>
<evidence type="ECO:0000313" key="14">
    <source>
        <dbReference type="Proteomes" id="UP000011863"/>
    </source>
</evidence>
<dbReference type="GO" id="GO:0006506">
    <property type="term" value="P:GPI anchor biosynthetic process"/>
    <property type="evidence" value="ECO:0007669"/>
    <property type="project" value="UniProtKB-UniPathway"/>
</dbReference>
<organism evidence="13 14">
    <name type="scientific">Ilumatobacter coccineus (strain NBRC 103263 / KCTC 29153 / YM16-304)</name>
    <dbReference type="NCBI Taxonomy" id="1313172"/>
    <lineage>
        <taxon>Bacteria</taxon>
        <taxon>Bacillati</taxon>
        <taxon>Actinomycetota</taxon>
        <taxon>Acidimicrobiia</taxon>
        <taxon>Acidimicrobiales</taxon>
        <taxon>Ilumatobacteraceae</taxon>
        <taxon>Ilumatobacter</taxon>
    </lineage>
</organism>
<dbReference type="UniPathway" id="UPA00196"/>
<keyword evidence="6 11" id="KW-0812">Transmembrane</keyword>
<feature type="transmembrane region" description="Helical" evidence="11">
    <location>
        <begin position="265"/>
        <end position="285"/>
    </location>
</feature>
<feature type="transmembrane region" description="Helical" evidence="11">
    <location>
        <begin position="415"/>
        <end position="437"/>
    </location>
</feature>
<keyword evidence="5" id="KW-0808">Transferase</keyword>
<feature type="transmembrane region" description="Helical" evidence="11">
    <location>
        <begin position="228"/>
        <end position="258"/>
    </location>
</feature>
<evidence type="ECO:0000256" key="6">
    <source>
        <dbReference type="ARBA" id="ARBA00022692"/>
    </source>
</evidence>
<dbReference type="InterPro" id="IPR007315">
    <property type="entry name" value="PIG-V/Gpi18"/>
</dbReference>
<dbReference type="EMBL" id="AP012057">
    <property type="protein sequence ID" value="BAN02842.1"/>
    <property type="molecule type" value="Genomic_DNA"/>
</dbReference>
<comment type="pathway">
    <text evidence="2">Glycolipid biosynthesis; glycosylphosphatidylinositol-anchor biosynthesis.</text>
</comment>
<reference evidence="13 14" key="1">
    <citation type="journal article" date="2013" name="Int. J. Syst. Evol. Microbiol.">
        <title>Ilumatobacter nonamiense sp. nov. and Ilumatobacter coccineum sp. nov., isolated from seashore sand.</title>
        <authorList>
            <person name="Matsumoto A."/>
            <person name="Kasai H."/>
            <person name="Matsuo Y."/>
            <person name="Shizuri Y."/>
            <person name="Ichikawa N."/>
            <person name="Fujita N."/>
            <person name="Omura S."/>
            <person name="Takahashi Y."/>
        </authorList>
    </citation>
    <scope>NUCLEOTIDE SEQUENCE [LARGE SCALE GENOMIC DNA]</scope>
    <source>
        <strain evidence="14">NBRC 103263 / KCTC 29153 / YM16-304</strain>
    </source>
</reference>
<evidence type="ECO:0000256" key="9">
    <source>
        <dbReference type="ARBA" id="ARBA00023136"/>
    </source>
</evidence>
<dbReference type="GO" id="GO:0031501">
    <property type="term" value="C:mannosyltransferase complex"/>
    <property type="evidence" value="ECO:0007669"/>
    <property type="project" value="TreeGrafter"/>
</dbReference>
<evidence type="ECO:0000259" key="12">
    <source>
        <dbReference type="Pfam" id="PF13231"/>
    </source>
</evidence>
<dbReference type="InterPro" id="IPR038731">
    <property type="entry name" value="RgtA/B/C-like"/>
</dbReference>
<evidence type="ECO:0000256" key="2">
    <source>
        <dbReference type="ARBA" id="ARBA00004687"/>
    </source>
</evidence>
<dbReference type="Proteomes" id="UP000011863">
    <property type="component" value="Chromosome"/>
</dbReference>
<feature type="transmembrane region" description="Helical" evidence="11">
    <location>
        <begin position="189"/>
        <end position="222"/>
    </location>
</feature>
<evidence type="ECO:0000256" key="1">
    <source>
        <dbReference type="ARBA" id="ARBA00004477"/>
    </source>
</evidence>
<keyword evidence="3" id="KW-0337">GPI-anchor biosynthesis</keyword>
<evidence type="ECO:0000256" key="5">
    <source>
        <dbReference type="ARBA" id="ARBA00022679"/>
    </source>
</evidence>